<protein>
    <recommendedName>
        <fullName evidence="3">Transposase</fullName>
    </recommendedName>
</protein>
<reference evidence="1 2" key="1">
    <citation type="submission" date="2021-11" db="EMBL/GenBank/DDBJ databases">
        <title>Whole genome sequences of diphtheriae toxin producing Corynebacterium ulcerans isolates from cats in Osaka, Japan.</title>
        <authorList>
            <person name="Umeda K."/>
            <person name="Hirai Y."/>
        </authorList>
    </citation>
    <scope>NUCLEOTIDE SEQUENCE [LARGE SCALE GENOMIC DNA]</scope>
    <source>
        <strain evidence="1 2">12109B-1</strain>
    </source>
</reference>
<dbReference type="Proteomes" id="UP001205910">
    <property type="component" value="Unassembled WGS sequence"/>
</dbReference>
<accession>A0ABD0BJB7</accession>
<sequence>MPGIGLLERSSDKRLVVTLPTFKPRKGHCFALLVHESCIELKYAHGEHRSDNLNEPLMEAMN</sequence>
<dbReference type="EMBL" id="BQFK01000002">
    <property type="protein sequence ID" value="GJJ42900.1"/>
    <property type="molecule type" value="Genomic_DNA"/>
</dbReference>
<comment type="caution">
    <text evidence="1">The sequence shown here is derived from an EMBL/GenBank/DDBJ whole genome shotgun (WGS) entry which is preliminary data.</text>
</comment>
<name>A0ABD0BJB7_CORUL</name>
<gene>
    <name evidence="1" type="ORF">CULCOIPH005_10890</name>
</gene>
<organism evidence="1 2">
    <name type="scientific">Corynebacterium ulcerans</name>
    <dbReference type="NCBI Taxonomy" id="65058"/>
    <lineage>
        <taxon>Bacteria</taxon>
        <taxon>Bacillati</taxon>
        <taxon>Actinomycetota</taxon>
        <taxon>Actinomycetes</taxon>
        <taxon>Mycobacteriales</taxon>
        <taxon>Corynebacteriaceae</taxon>
        <taxon>Corynebacterium</taxon>
    </lineage>
</organism>
<evidence type="ECO:0008006" key="3">
    <source>
        <dbReference type="Google" id="ProtNLM"/>
    </source>
</evidence>
<evidence type="ECO:0000313" key="1">
    <source>
        <dbReference type="EMBL" id="GJJ42900.1"/>
    </source>
</evidence>
<dbReference type="AlphaFoldDB" id="A0ABD0BJB7"/>
<proteinExistence type="predicted"/>
<evidence type="ECO:0000313" key="2">
    <source>
        <dbReference type="Proteomes" id="UP001205910"/>
    </source>
</evidence>